<dbReference type="EMBL" id="KB405094">
    <property type="protein sequence ID" value="EMF52776.1"/>
    <property type="molecule type" value="Genomic_DNA"/>
</dbReference>
<name>M3E9G2_9ACTN</name>
<dbReference type="Proteomes" id="UP000030760">
    <property type="component" value="Unassembled WGS sequence"/>
</dbReference>
<evidence type="ECO:0000313" key="1">
    <source>
        <dbReference type="EMBL" id="EMF52776.1"/>
    </source>
</evidence>
<gene>
    <name evidence="1" type="ORF">SBD_5852</name>
</gene>
<accession>M3E9G2</accession>
<proteinExistence type="predicted"/>
<dbReference type="AlphaFoldDB" id="M3E9G2"/>
<organism evidence="1 2">
    <name type="scientific">Streptomyces bottropensis ATCC 25435</name>
    <dbReference type="NCBI Taxonomy" id="1054862"/>
    <lineage>
        <taxon>Bacteria</taxon>
        <taxon>Bacillati</taxon>
        <taxon>Actinomycetota</taxon>
        <taxon>Actinomycetes</taxon>
        <taxon>Kitasatosporales</taxon>
        <taxon>Streptomycetaceae</taxon>
        <taxon>Streptomyces</taxon>
    </lineage>
</organism>
<protein>
    <submittedName>
        <fullName evidence="1">Uncharacterized protein</fullName>
    </submittedName>
</protein>
<evidence type="ECO:0000313" key="2">
    <source>
        <dbReference type="Proteomes" id="UP000030760"/>
    </source>
</evidence>
<reference evidence="2" key="1">
    <citation type="journal article" date="2013" name="Genome Announc.">
        <title>Draft Genome Sequence of Streptomyces bottropensis ATCC 25435, a Bottromycin-Producing Actinomycete.</title>
        <authorList>
            <person name="Zhang H."/>
            <person name="Zhou W."/>
            <person name="Zhuang Y."/>
            <person name="Liang X."/>
            <person name="Liu T."/>
        </authorList>
    </citation>
    <scope>NUCLEOTIDE SEQUENCE [LARGE SCALE GENOMIC DNA]</scope>
    <source>
        <strain evidence="2">ATCC 25435</strain>
    </source>
</reference>
<sequence length="47" mass="4795">MDVMNVESGAVAGIVKSALYELTGMTGELVNPLRFGDPASGLSRGPS</sequence>